<feature type="region of interest" description="Disordered" evidence="4">
    <location>
        <begin position="1"/>
        <end position="110"/>
    </location>
</feature>
<dbReference type="PROSITE" id="PS00463">
    <property type="entry name" value="ZN2_CY6_FUNGAL_1"/>
    <property type="match status" value="1"/>
</dbReference>
<feature type="region of interest" description="Disordered" evidence="4">
    <location>
        <begin position="753"/>
        <end position="782"/>
    </location>
</feature>
<evidence type="ECO:0000259" key="5">
    <source>
        <dbReference type="PROSITE" id="PS50048"/>
    </source>
</evidence>
<feature type="region of interest" description="Disordered" evidence="4">
    <location>
        <begin position="843"/>
        <end position="963"/>
    </location>
</feature>
<dbReference type="GO" id="GO:0000981">
    <property type="term" value="F:DNA-binding transcription factor activity, RNA polymerase II-specific"/>
    <property type="evidence" value="ECO:0007669"/>
    <property type="project" value="InterPro"/>
</dbReference>
<evidence type="ECO:0000256" key="4">
    <source>
        <dbReference type="SAM" id="MobiDB-lite"/>
    </source>
</evidence>
<feature type="compositionally biased region" description="Polar residues" evidence="4">
    <location>
        <begin position="57"/>
        <end position="66"/>
    </location>
</feature>
<dbReference type="Pfam" id="PF04082">
    <property type="entry name" value="Fungal_trans"/>
    <property type="match status" value="1"/>
</dbReference>
<dbReference type="InterPro" id="IPR050613">
    <property type="entry name" value="Sec_Metabolite_Reg"/>
</dbReference>
<dbReference type="GO" id="GO:0006351">
    <property type="term" value="P:DNA-templated transcription"/>
    <property type="evidence" value="ECO:0007669"/>
    <property type="project" value="InterPro"/>
</dbReference>
<organism evidence="6 7">
    <name type="scientific">Sistotremastrum niveocremeum HHB9708</name>
    <dbReference type="NCBI Taxonomy" id="1314777"/>
    <lineage>
        <taxon>Eukaryota</taxon>
        <taxon>Fungi</taxon>
        <taxon>Dikarya</taxon>
        <taxon>Basidiomycota</taxon>
        <taxon>Agaricomycotina</taxon>
        <taxon>Agaricomycetes</taxon>
        <taxon>Sistotremastrales</taxon>
        <taxon>Sistotremastraceae</taxon>
        <taxon>Sertulicium</taxon>
        <taxon>Sertulicium niveocremeum</taxon>
    </lineage>
</organism>
<dbReference type="SUPFAM" id="SSF57701">
    <property type="entry name" value="Zn2/Cys6 DNA-binding domain"/>
    <property type="match status" value="1"/>
</dbReference>
<dbReference type="OrthoDB" id="424974at2759"/>
<protein>
    <recommendedName>
        <fullName evidence="5">Zn(2)-C6 fungal-type domain-containing protein</fullName>
    </recommendedName>
</protein>
<evidence type="ECO:0000256" key="2">
    <source>
        <dbReference type="ARBA" id="ARBA00022723"/>
    </source>
</evidence>
<proteinExistence type="predicted"/>
<feature type="region of interest" description="Disordered" evidence="4">
    <location>
        <begin position="1066"/>
        <end position="1111"/>
    </location>
</feature>
<evidence type="ECO:0000313" key="7">
    <source>
        <dbReference type="Proteomes" id="UP000076722"/>
    </source>
</evidence>
<dbReference type="InterPro" id="IPR001138">
    <property type="entry name" value="Zn2Cys6_DnaBD"/>
</dbReference>
<reference evidence="6 7" key="1">
    <citation type="journal article" date="2016" name="Mol. Biol. Evol.">
        <title>Comparative Genomics of Early-Diverging Mushroom-Forming Fungi Provides Insights into the Origins of Lignocellulose Decay Capabilities.</title>
        <authorList>
            <person name="Nagy L.G."/>
            <person name="Riley R."/>
            <person name="Tritt A."/>
            <person name="Adam C."/>
            <person name="Daum C."/>
            <person name="Floudas D."/>
            <person name="Sun H."/>
            <person name="Yadav J.S."/>
            <person name="Pangilinan J."/>
            <person name="Larsson K.H."/>
            <person name="Matsuura K."/>
            <person name="Barry K."/>
            <person name="Labutti K."/>
            <person name="Kuo R."/>
            <person name="Ohm R.A."/>
            <person name="Bhattacharya S.S."/>
            <person name="Shirouzu T."/>
            <person name="Yoshinaga Y."/>
            <person name="Martin F.M."/>
            <person name="Grigoriev I.V."/>
            <person name="Hibbett D.S."/>
        </authorList>
    </citation>
    <scope>NUCLEOTIDE SEQUENCE [LARGE SCALE GENOMIC DNA]</scope>
    <source>
        <strain evidence="6 7">HHB9708</strain>
    </source>
</reference>
<dbReference type="GO" id="GO:0008270">
    <property type="term" value="F:zinc ion binding"/>
    <property type="evidence" value="ECO:0007669"/>
    <property type="project" value="InterPro"/>
</dbReference>
<dbReference type="Pfam" id="PF00172">
    <property type="entry name" value="Zn_clus"/>
    <property type="match status" value="1"/>
</dbReference>
<dbReference type="Proteomes" id="UP000076722">
    <property type="component" value="Unassembled WGS sequence"/>
</dbReference>
<dbReference type="PANTHER" id="PTHR31001">
    <property type="entry name" value="UNCHARACTERIZED TRANSCRIPTIONAL REGULATORY PROTEIN"/>
    <property type="match status" value="1"/>
</dbReference>
<feature type="region of interest" description="Disordered" evidence="4">
    <location>
        <begin position="214"/>
        <end position="251"/>
    </location>
</feature>
<feature type="compositionally biased region" description="Gly residues" evidence="4">
    <location>
        <begin position="1011"/>
        <end position="1029"/>
    </location>
</feature>
<gene>
    <name evidence="6" type="ORF">SISNIDRAFT_468565</name>
</gene>
<feature type="region of interest" description="Disordered" evidence="4">
    <location>
        <begin position="997"/>
        <end position="1032"/>
    </location>
</feature>
<dbReference type="PROSITE" id="PS50048">
    <property type="entry name" value="ZN2_CY6_FUNGAL_2"/>
    <property type="match status" value="1"/>
</dbReference>
<feature type="compositionally biased region" description="Polar residues" evidence="4">
    <location>
        <begin position="871"/>
        <end position="883"/>
    </location>
</feature>
<dbReference type="Gene3D" id="4.10.240.10">
    <property type="entry name" value="Zn(2)-C6 fungal-type DNA-binding domain"/>
    <property type="match status" value="1"/>
</dbReference>
<dbReference type="InterPro" id="IPR007219">
    <property type="entry name" value="XnlR_reg_dom"/>
</dbReference>
<comment type="subcellular location">
    <subcellularLocation>
        <location evidence="1">Nucleus</location>
    </subcellularLocation>
</comment>
<dbReference type="SMART" id="SM00066">
    <property type="entry name" value="GAL4"/>
    <property type="match status" value="1"/>
</dbReference>
<dbReference type="CDD" id="cd12148">
    <property type="entry name" value="fungal_TF_MHR"/>
    <property type="match status" value="1"/>
</dbReference>
<dbReference type="CDD" id="cd00067">
    <property type="entry name" value="GAL4"/>
    <property type="match status" value="1"/>
</dbReference>
<dbReference type="GO" id="GO:0003677">
    <property type="term" value="F:DNA binding"/>
    <property type="evidence" value="ECO:0007669"/>
    <property type="project" value="InterPro"/>
</dbReference>
<keyword evidence="7" id="KW-1185">Reference proteome</keyword>
<dbReference type="PANTHER" id="PTHR31001:SF56">
    <property type="entry name" value="ZN(2)-C6 FUNGAL-TYPE DOMAIN-CONTAINING PROTEIN"/>
    <property type="match status" value="1"/>
</dbReference>
<accession>A0A164RFA7</accession>
<evidence type="ECO:0000256" key="3">
    <source>
        <dbReference type="ARBA" id="ARBA00023242"/>
    </source>
</evidence>
<sequence length="1111" mass="119972">MSAGYTTGYPNVAVNVGGQSQQRRLSISSQSQPQPPPQAQNPARSGASHPSHPHPTANPSYQSFPTHPNPHAQGGMSMSMSMSMPPPPPPAMEHSTSTGTTSTSKDKRKGVKVNACQECKRLKLKCDKKFPCSSCVKRGCSAICPDGQFVTGKGSRFIMAGTKRLHTKIDVLSDRIRALEAGLEELQKVVKPGERHVLLSEELMKIKSHQDLLDDPEGKLDHAAGSSGAGGGSWSSALDSAAGGSGDYGGAERIDLTDVEEESDNEGARVTSGTLTIRASGSSTYFGSTARAEYFLVGPEDLGIMGSPLPIPIHLLSHTFPLGTLVDTVDALRSELQQQIPTPHETKRLSDLYHTRVNWLYDPLPDSYDFIQDLRMELYSAKFGDADPHRMSLLFIILALGSLVDLEERPYSESANRYYELSRASLSLRPVIEMASITAIQTLILSCYYLLLGNKKPDPAWTMMGLAIKLAQSLGLHRDDWNLNTDEAQQRRVLWWEVVTLEGWMSLGFGRPPSVRLLTVNSKLPRYSSDPRDSQYRSWMHAFGKENLPAVLEVALGAKSPDYPTIQRTEANISKSFVPPALRVMEASPAPGEIPLALTFQRSMVITARTLTLLKLHGSWFTLALTENASDLTKSKYFDSEHFDVVCRFGLFWSNALSAVVSLCLIATKSPSCEFAQGALKEVELCSELFQRGAGICHLATIGAPVIRKLSDKARLNMHVYRTGSQRPREPRQVIDDDDDELDRLGAQTKLVFEQKPKLPTPPAHLQPAPASSSSSSNPMGKLIEGFVDVDQPTFVLPHLPSSSSSMGSLTSPSGDVGGGFGHGYGGVQIGVGTRQQFVDHSRGSVPQLYPPQPMVSQQFGDPANAGYYGSSPTSSNASQYSAPLNPPPPQQQQQQHQYYSAPNPGSHGHHHASPMMHPSHSQPHTHLPAQPLQHTLSDPYALQPPPPPQAQPHATQHWPVHIPGQPVFPPYLSASASSSIPESSSAEAYYEQMDYTADPDTNTNTSGNTGNPGSGGGSGGGGGGGSGGDAIDAIDMHRRVYAEHQMRWSEMVQSLEMPAPFVTAIGAGQPQSHPQSQAQPSMGQSSMGQVQSGSGSGQLQRYGQSHHPSG</sequence>
<feature type="compositionally biased region" description="Low complexity" evidence="4">
    <location>
        <begin position="19"/>
        <end position="32"/>
    </location>
</feature>
<dbReference type="SMART" id="SM00906">
    <property type="entry name" value="Fungal_trans"/>
    <property type="match status" value="1"/>
</dbReference>
<dbReference type="EMBL" id="KV419421">
    <property type="protein sequence ID" value="KZS90501.1"/>
    <property type="molecule type" value="Genomic_DNA"/>
</dbReference>
<dbReference type="GO" id="GO:0005634">
    <property type="term" value="C:nucleus"/>
    <property type="evidence" value="ECO:0007669"/>
    <property type="project" value="UniProtKB-SubCell"/>
</dbReference>
<keyword evidence="3" id="KW-0539">Nucleus</keyword>
<feature type="compositionally biased region" description="Low complexity" evidence="4">
    <location>
        <begin position="1070"/>
        <end position="1111"/>
    </location>
</feature>
<keyword evidence="2" id="KW-0479">Metal-binding</keyword>
<dbReference type="InterPro" id="IPR036864">
    <property type="entry name" value="Zn2-C6_fun-type_DNA-bd_sf"/>
</dbReference>
<name>A0A164RFA7_9AGAM</name>
<dbReference type="STRING" id="1314777.A0A164RFA7"/>
<evidence type="ECO:0000256" key="1">
    <source>
        <dbReference type="ARBA" id="ARBA00004123"/>
    </source>
</evidence>
<evidence type="ECO:0000313" key="6">
    <source>
        <dbReference type="EMBL" id="KZS90501.1"/>
    </source>
</evidence>
<dbReference type="AlphaFoldDB" id="A0A164RFA7"/>
<feature type="compositionally biased region" description="Low complexity" evidence="4">
    <location>
        <begin position="892"/>
        <end position="907"/>
    </location>
</feature>
<feature type="domain" description="Zn(2)-C6 fungal-type" evidence="5">
    <location>
        <begin position="115"/>
        <end position="144"/>
    </location>
</feature>
<feature type="compositionally biased region" description="Low complexity" evidence="4">
    <location>
        <begin position="914"/>
        <end position="927"/>
    </location>
</feature>